<dbReference type="EMBL" id="MDDS01000005">
    <property type="protein sequence ID" value="ODP39494.1"/>
    <property type="molecule type" value="Genomic_DNA"/>
</dbReference>
<dbReference type="STRING" id="1888892.BFL28_10095"/>
<organism evidence="1 2">
    <name type="scientific">Sphingomonas turrisvirgatae</name>
    <dbReference type="NCBI Taxonomy" id="1888892"/>
    <lineage>
        <taxon>Bacteria</taxon>
        <taxon>Pseudomonadati</taxon>
        <taxon>Pseudomonadota</taxon>
        <taxon>Alphaproteobacteria</taxon>
        <taxon>Sphingomonadales</taxon>
        <taxon>Sphingomonadaceae</taxon>
        <taxon>Sphingomonas</taxon>
    </lineage>
</organism>
<dbReference type="AlphaFoldDB" id="A0A1E3M0F5"/>
<keyword evidence="2" id="KW-1185">Reference proteome</keyword>
<proteinExistence type="predicted"/>
<accession>A0A1E3M0F5</accession>
<evidence type="ECO:0000313" key="1">
    <source>
        <dbReference type="EMBL" id="ODP39494.1"/>
    </source>
</evidence>
<evidence type="ECO:0000313" key="2">
    <source>
        <dbReference type="Proteomes" id="UP000094487"/>
    </source>
</evidence>
<gene>
    <name evidence="1" type="ORF">BFL28_10095</name>
</gene>
<dbReference type="Proteomes" id="UP000094487">
    <property type="component" value="Unassembled WGS sequence"/>
</dbReference>
<sequence>MRTPDMPAIDWRWAAALIGLIALGPVLTIGGAKMLERDALATAARVQAEAAPRIAAAAQDHDARELLRAAVRRPTASVWLDRVAAALPAEARVARMTQAADGAVELEITAPDPDPVRTALRRDPAFAGFREAGQRRAGALILIRYRRAA</sequence>
<comment type="caution">
    <text evidence="1">The sequence shown here is derived from an EMBL/GenBank/DDBJ whole genome shotgun (WGS) entry which is preliminary data.</text>
</comment>
<protein>
    <submittedName>
        <fullName evidence="1">Uncharacterized protein</fullName>
    </submittedName>
</protein>
<name>A0A1E3M0F5_9SPHN</name>
<reference evidence="1 2" key="1">
    <citation type="submission" date="2016-08" db="EMBL/GenBank/DDBJ databases">
        <title>Draft genome of the agarase producing Sphingomonas sp. MCT13.</title>
        <authorList>
            <person name="D'Andrea M.M."/>
            <person name="Rossolini G.M."/>
            <person name="Thaller M.C."/>
        </authorList>
    </citation>
    <scope>NUCLEOTIDE SEQUENCE [LARGE SCALE GENOMIC DNA]</scope>
    <source>
        <strain evidence="1 2">MCT13</strain>
    </source>
</reference>